<name>A0ABW4VLS4_9BACT</name>
<evidence type="ECO:0008006" key="3">
    <source>
        <dbReference type="Google" id="ProtNLM"/>
    </source>
</evidence>
<gene>
    <name evidence="1" type="ORF">ACFSKL_12865</name>
</gene>
<comment type="caution">
    <text evidence="1">The sequence shown here is derived from an EMBL/GenBank/DDBJ whole genome shotgun (WGS) entry which is preliminary data.</text>
</comment>
<sequence>MKKHLAKIIFVFALSLTSCDSEKALKGLMFGMEKMMGGGFFPSEEILALGEFERSEVNVKKEIVNGVHSGRIELRLYNGKSDAYKHNEESTARECADLYVKRFSKIEDYQEITIYFIQTDPLNMENIAITEYMFEVEDFL</sequence>
<dbReference type="RefSeq" id="WP_376886621.1">
    <property type="nucleotide sequence ID" value="NZ_JBHUHR010000038.1"/>
</dbReference>
<protein>
    <recommendedName>
        <fullName evidence="3">Lipoprotein</fullName>
    </recommendedName>
</protein>
<dbReference type="EMBL" id="JBHUHR010000038">
    <property type="protein sequence ID" value="MFD2035688.1"/>
    <property type="molecule type" value="Genomic_DNA"/>
</dbReference>
<dbReference type="PROSITE" id="PS51257">
    <property type="entry name" value="PROKAR_LIPOPROTEIN"/>
    <property type="match status" value="1"/>
</dbReference>
<organism evidence="1 2">
    <name type="scientific">Belliella marina</name>
    <dbReference type="NCBI Taxonomy" id="1644146"/>
    <lineage>
        <taxon>Bacteria</taxon>
        <taxon>Pseudomonadati</taxon>
        <taxon>Bacteroidota</taxon>
        <taxon>Cytophagia</taxon>
        <taxon>Cytophagales</taxon>
        <taxon>Cyclobacteriaceae</taxon>
        <taxon>Belliella</taxon>
    </lineage>
</organism>
<proteinExistence type="predicted"/>
<keyword evidence="2" id="KW-1185">Reference proteome</keyword>
<reference evidence="2" key="1">
    <citation type="journal article" date="2019" name="Int. J. Syst. Evol. Microbiol.">
        <title>The Global Catalogue of Microorganisms (GCM) 10K type strain sequencing project: providing services to taxonomists for standard genome sequencing and annotation.</title>
        <authorList>
            <consortium name="The Broad Institute Genomics Platform"/>
            <consortium name="The Broad Institute Genome Sequencing Center for Infectious Disease"/>
            <person name="Wu L."/>
            <person name="Ma J."/>
        </authorList>
    </citation>
    <scope>NUCLEOTIDE SEQUENCE [LARGE SCALE GENOMIC DNA]</scope>
    <source>
        <strain evidence="2">CGMCC 1.15180</strain>
    </source>
</reference>
<dbReference type="Proteomes" id="UP001597361">
    <property type="component" value="Unassembled WGS sequence"/>
</dbReference>
<evidence type="ECO:0000313" key="1">
    <source>
        <dbReference type="EMBL" id="MFD2035688.1"/>
    </source>
</evidence>
<accession>A0ABW4VLS4</accession>
<evidence type="ECO:0000313" key="2">
    <source>
        <dbReference type="Proteomes" id="UP001597361"/>
    </source>
</evidence>